<dbReference type="Gene3D" id="3.30.1330.50">
    <property type="entry name" value="2-C-methyl-D-erythritol 2,4-cyclodiphosphate synthase"/>
    <property type="match status" value="1"/>
</dbReference>
<dbReference type="HAMAP" id="MF_00107">
    <property type="entry name" value="IspF"/>
    <property type="match status" value="1"/>
</dbReference>
<feature type="site" description="Transition state stabilizer" evidence="8">
    <location>
        <position position="143"/>
    </location>
</feature>
<comment type="catalytic activity">
    <reaction evidence="1 8 9">
        <text>4-CDP-2-C-methyl-D-erythritol 2-phosphate = 2-C-methyl-D-erythritol 2,4-cyclic diphosphate + CMP</text>
        <dbReference type="Rhea" id="RHEA:23864"/>
        <dbReference type="ChEBI" id="CHEBI:57919"/>
        <dbReference type="ChEBI" id="CHEBI:58483"/>
        <dbReference type="ChEBI" id="CHEBI:60377"/>
        <dbReference type="EC" id="4.6.1.12"/>
    </reaction>
</comment>
<evidence type="ECO:0000256" key="5">
    <source>
        <dbReference type="ARBA" id="ARBA00022723"/>
    </source>
</evidence>
<comment type="caution">
    <text evidence="8">Lacks conserved residue(s) required for the propagation of feature annotation.</text>
</comment>
<comment type="similarity">
    <text evidence="3 8 9">Belongs to the IspF family.</text>
</comment>
<dbReference type="InterPro" id="IPR020555">
    <property type="entry name" value="MECDP_synthase_CS"/>
</dbReference>
<keyword evidence="5 8" id="KW-0479">Metal-binding</keyword>
<proteinExistence type="inferred from homology"/>
<dbReference type="CDD" id="cd00554">
    <property type="entry name" value="MECDP_synthase"/>
    <property type="match status" value="1"/>
</dbReference>
<comment type="function">
    <text evidence="8">Involved in the biosynthesis of isopentenyl diphosphate (IPP) and dimethylallyl diphosphate (DMAPP), two major building blocks of isoprenoid compounds. Catalyzes the conversion of 4-diphosphocytidyl-2-C-methyl-D-erythritol 2-phosphate (CDP-ME2P) to 2-C-methyl-D-erythritol 2,4-cyclodiphosphate (ME-CPP) with a corresponding release of cytidine 5-monophosphate (CMP).</text>
</comment>
<dbReference type="GO" id="GO:0019288">
    <property type="term" value="P:isopentenyl diphosphate biosynthetic process, methylerythritol 4-phosphate pathway"/>
    <property type="evidence" value="ECO:0007669"/>
    <property type="project" value="UniProtKB-UniRule"/>
</dbReference>
<evidence type="ECO:0000256" key="2">
    <source>
        <dbReference type="ARBA" id="ARBA00004709"/>
    </source>
</evidence>
<feature type="binding site" evidence="8">
    <location>
        <position position="152"/>
    </location>
    <ligand>
        <name>4-CDP-2-C-methyl-D-erythritol 2-phosphate</name>
        <dbReference type="ChEBI" id="CHEBI:57919"/>
    </ligand>
</feature>
<dbReference type="GO" id="GO:0046872">
    <property type="term" value="F:metal ion binding"/>
    <property type="evidence" value="ECO:0007669"/>
    <property type="project" value="UniProtKB-KW"/>
</dbReference>
<comment type="caution">
    <text evidence="11">The sequence shown here is derived from an EMBL/GenBank/DDBJ whole genome shotgun (WGS) entry which is preliminary data.</text>
</comment>
<keyword evidence="12" id="KW-1185">Reference proteome</keyword>
<feature type="binding site" evidence="8">
    <location>
        <begin position="66"/>
        <end position="68"/>
    </location>
    <ligand>
        <name>4-CDP-2-C-methyl-D-erythritol 2-phosphate</name>
        <dbReference type="ChEBI" id="CHEBI:57919"/>
    </ligand>
</feature>
<dbReference type="PANTHER" id="PTHR43181">
    <property type="entry name" value="2-C-METHYL-D-ERYTHRITOL 2,4-CYCLODIPHOSPHATE SYNTHASE, CHLOROPLASTIC"/>
    <property type="match status" value="1"/>
</dbReference>
<dbReference type="GO" id="GO:0016114">
    <property type="term" value="P:terpenoid biosynthetic process"/>
    <property type="evidence" value="ECO:0007669"/>
    <property type="project" value="InterPro"/>
</dbReference>
<evidence type="ECO:0000313" key="11">
    <source>
        <dbReference type="EMBL" id="GHM59722.1"/>
    </source>
</evidence>
<feature type="binding site" evidence="8">
    <location>
        <position position="52"/>
    </location>
    <ligand>
        <name>a divalent metal cation</name>
        <dbReference type="ChEBI" id="CHEBI:60240"/>
    </ligand>
</feature>
<evidence type="ECO:0000313" key="12">
    <source>
        <dbReference type="Proteomes" id="UP000637906"/>
    </source>
</evidence>
<comment type="cofactor">
    <cofactor evidence="8">
        <name>a divalent metal cation</name>
        <dbReference type="ChEBI" id="CHEBI:60240"/>
    </cofactor>
    <text evidence="8">Binds 1 divalent metal cation per subunit.</text>
</comment>
<gene>
    <name evidence="8" type="primary">ispF</name>
    <name evidence="11" type="ORF">sL5_07150</name>
</gene>
<feature type="site" description="Transition state stabilizer" evidence="8">
    <location>
        <position position="44"/>
    </location>
</feature>
<comment type="subunit">
    <text evidence="8">Homotrimer.</text>
</comment>
<reference evidence="11 12" key="1">
    <citation type="journal article" date="2021" name="Microb. Ecol.">
        <title>Candidatus Mesenet longicola: Novel Endosymbionts of Brontispa longissima that Induce Cytoplasmic Incompatibility.</title>
        <authorList>
            <person name="Takano S."/>
            <person name="Gotoh Y."/>
            <person name="Hayashi T."/>
        </authorList>
    </citation>
    <scope>NUCLEOTIDE SEQUENCE [LARGE SCALE GENOMIC DNA]</scope>
    <source>
        <strain evidence="11">L5</strain>
    </source>
</reference>
<dbReference type="InterPro" id="IPR003526">
    <property type="entry name" value="MECDP_synthase"/>
</dbReference>
<evidence type="ECO:0000256" key="3">
    <source>
        <dbReference type="ARBA" id="ARBA00008480"/>
    </source>
</evidence>
<feature type="binding site" evidence="8">
    <location>
        <begin position="142"/>
        <end position="145"/>
    </location>
    <ligand>
        <name>4-CDP-2-C-methyl-D-erythritol 2-phosphate</name>
        <dbReference type="ChEBI" id="CHEBI:57919"/>
    </ligand>
</feature>
<protein>
    <recommendedName>
        <fullName evidence="4 8">2-C-methyl-D-erythritol 2,4-cyclodiphosphate synthase</fullName>
        <shortName evidence="8">MECDP-synthase</shortName>
        <shortName evidence="8">MECPP-synthase</shortName>
        <shortName evidence="8">MECPS</shortName>
        <ecNumber evidence="4 8">4.6.1.12</ecNumber>
    </recommendedName>
</protein>
<feature type="binding site" evidence="8">
    <location>
        <begin position="44"/>
        <end position="45"/>
    </location>
    <ligand>
        <name>4-CDP-2-C-methyl-D-erythritol 2-phosphate</name>
        <dbReference type="ChEBI" id="CHEBI:57919"/>
    </ligand>
</feature>
<evidence type="ECO:0000256" key="6">
    <source>
        <dbReference type="ARBA" id="ARBA00023229"/>
    </source>
</evidence>
<dbReference type="InterPro" id="IPR036571">
    <property type="entry name" value="MECDP_synthase_sf"/>
</dbReference>
<organism evidence="11 12">
    <name type="scientific">Candidatus Mesenet longicola</name>
    <dbReference type="NCBI Taxonomy" id="1892558"/>
    <lineage>
        <taxon>Bacteria</taxon>
        <taxon>Pseudomonadati</taxon>
        <taxon>Pseudomonadota</taxon>
        <taxon>Alphaproteobacteria</taxon>
        <taxon>Rickettsiales</taxon>
        <taxon>Anaplasmataceae</taxon>
        <taxon>Candidatus Mesenet</taxon>
    </lineage>
</organism>
<accession>A0A8J3HUX2</accession>
<sequence length="183" mass="20818">MMPKYRVGIGYDVHRFIALEDGMGSCEIKICGVPVKHDMEIEAHSDGDVGIHAVVDAMLGAMALGDIGQHFPPTDLKWKNKDSSHFLEFAVKQVRDKGYSVSNADIIIVCEKPKISQYRDNMKKRMSELLQINTNLVSIKATTTEKLDDIGRRKGIAAYAIVQVQRINWFYFFFNCCFQRLVR</sequence>
<comment type="pathway">
    <text evidence="2 8">Isoprenoid biosynthesis; isopentenyl diphosphate biosynthesis via DXP pathway; isopentenyl diphosphate from 1-deoxy-D-xylulose 5-phosphate: step 4/6.</text>
</comment>
<evidence type="ECO:0000256" key="1">
    <source>
        <dbReference type="ARBA" id="ARBA00000200"/>
    </source>
</evidence>
<dbReference type="PROSITE" id="PS01350">
    <property type="entry name" value="ISPF"/>
    <property type="match status" value="1"/>
</dbReference>
<evidence type="ECO:0000259" key="10">
    <source>
        <dbReference type="Pfam" id="PF02542"/>
    </source>
</evidence>
<dbReference type="Pfam" id="PF02542">
    <property type="entry name" value="YgbB"/>
    <property type="match status" value="1"/>
</dbReference>
<evidence type="ECO:0000256" key="9">
    <source>
        <dbReference type="RuleBase" id="RU004395"/>
    </source>
</evidence>
<dbReference type="UniPathway" id="UPA00056">
    <property type="reaction ID" value="UER00095"/>
</dbReference>
<feature type="binding site" evidence="8">
    <location>
        <position position="12"/>
    </location>
    <ligand>
        <name>a divalent metal cation</name>
        <dbReference type="ChEBI" id="CHEBI:60240"/>
    </ligand>
</feature>
<dbReference type="Proteomes" id="UP000637906">
    <property type="component" value="Unassembled WGS sequence"/>
</dbReference>
<feature type="domain" description="2-C-methyl-D-erythritol 2,4-cyclodiphosphate synthase" evidence="10">
    <location>
        <begin position="6"/>
        <end position="164"/>
    </location>
</feature>
<feature type="binding site" evidence="8">
    <location>
        <position position="14"/>
    </location>
    <ligand>
        <name>a divalent metal cation</name>
        <dbReference type="ChEBI" id="CHEBI:60240"/>
    </ligand>
</feature>
<keyword evidence="7 8" id="KW-0456">Lyase</keyword>
<evidence type="ECO:0000256" key="8">
    <source>
        <dbReference type="HAMAP-Rule" id="MF_00107"/>
    </source>
</evidence>
<evidence type="ECO:0000256" key="7">
    <source>
        <dbReference type="ARBA" id="ARBA00023239"/>
    </source>
</evidence>
<keyword evidence="6 8" id="KW-0414">Isoprene biosynthesis</keyword>
<dbReference type="GO" id="GO:0008685">
    <property type="term" value="F:2-C-methyl-D-erythritol 2,4-cyclodiphosphate synthase activity"/>
    <property type="evidence" value="ECO:0007669"/>
    <property type="project" value="UniProtKB-UniRule"/>
</dbReference>
<dbReference type="NCBIfam" id="TIGR00151">
    <property type="entry name" value="ispF"/>
    <property type="match status" value="1"/>
</dbReference>
<dbReference type="EMBL" id="BNGU01000029">
    <property type="protein sequence ID" value="GHM59722.1"/>
    <property type="molecule type" value="Genomic_DNA"/>
</dbReference>
<name>A0A8J3HUX2_9RICK</name>
<feature type="binding site" evidence="8">
    <location>
        <begin position="12"/>
        <end position="14"/>
    </location>
    <ligand>
        <name>4-CDP-2-C-methyl-D-erythritol 2-phosphate</name>
        <dbReference type="ChEBI" id="CHEBI:57919"/>
    </ligand>
</feature>
<dbReference type="AlphaFoldDB" id="A0A8J3HUX2"/>
<evidence type="ECO:0000256" key="4">
    <source>
        <dbReference type="ARBA" id="ARBA00012579"/>
    </source>
</evidence>
<dbReference type="SUPFAM" id="SSF69765">
    <property type="entry name" value="IpsF-like"/>
    <property type="match status" value="1"/>
</dbReference>
<dbReference type="EC" id="4.6.1.12" evidence="4 8"/>
<dbReference type="PANTHER" id="PTHR43181:SF1">
    <property type="entry name" value="2-C-METHYL-D-ERYTHRITOL 2,4-CYCLODIPHOSPHATE SYNTHASE, CHLOROPLASTIC"/>
    <property type="match status" value="1"/>
</dbReference>